<evidence type="ECO:0000313" key="2">
    <source>
        <dbReference type="Proteomes" id="UP001162480"/>
    </source>
</evidence>
<accession>A0AA36AZC8</accession>
<evidence type="ECO:0000313" key="1">
    <source>
        <dbReference type="EMBL" id="CAI9725101.1"/>
    </source>
</evidence>
<keyword evidence="2" id="KW-1185">Reference proteome</keyword>
<protein>
    <submittedName>
        <fullName evidence="1">Uncharacterized protein</fullName>
    </submittedName>
</protein>
<dbReference type="AlphaFoldDB" id="A0AA36AZC8"/>
<dbReference type="Proteomes" id="UP001162480">
    <property type="component" value="Chromosome 7"/>
</dbReference>
<proteinExistence type="predicted"/>
<reference evidence="1" key="1">
    <citation type="submission" date="2023-08" db="EMBL/GenBank/DDBJ databases">
        <authorList>
            <person name="Alioto T."/>
            <person name="Alioto T."/>
            <person name="Gomez Garrido J."/>
        </authorList>
    </citation>
    <scope>NUCLEOTIDE SEQUENCE</scope>
</reference>
<name>A0AA36AZC8_OCTVU</name>
<gene>
    <name evidence="1" type="ORF">OCTVUL_1B025796</name>
</gene>
<dbReference type="EMBL" id="OX597820">
    <property type="protein sequence ID" value="CAI9725101.1"/>
    <property type="molecule type" value="Genomic_DNA"/>
</dbReference>
<organism evidence="1 2">
    <name type="scientific">Octopus vulgaris</name>
    <name type="common">Common octopus</name>
    <dbReference type="NCBI Taxonomy" id="6645"/>
    <lineage>
        <taxon>Eukaryota</taxon>
        <taxon>Metazoa</taxon>
        <taxon>Spiralia</taxon>
        <taxon>Lophotrochozoa</taxon>
        <taxon>Mollusca</taxon>
        <taxon>Cephalopoda</taxon>
        <taxon>Coleoidea</taxon>
        <taxon>Octopodiformes</taxon>
        <taxon>Octopoda</taxon>
        <taxon>Incirrata</taxon>
        <taxon>Octopodidae</taxon>
        <taxon>Octopus</taxon>
    </lineage>
</organism>
<sequence>MRRSMISKLINYAKSLSCGSVREADIGEMQTTDRDAPVVCLLSDGKIAEMVLNTDKNKESSGDYIEDTGERILMEHMEKICDQLIAGLEQHAFISDPQIVGVYSIIETLLGQKPMLRQMTLEEVFKNAPLS</sequence>